<name>A0A346PJ17_9EURY</name>
<organism evidence="3 4">
    <name type="scientific">Natrarchaeobaculum sulfurireducens</name>
    <dbReference type="NCBI Taxonomy" id="2044521"/>
    <lineage>
        <taxon>Archaea</taxon>
        <taxon>Methanobacteriati</taxon>
        <taxon>Methanobacteriota</taxon>
        <taxon>Stenosarchaea group</taxon>
        <taxon>Halobacteria</taxon>
        <taxon>Halobacteriales</taxon>
        <taxon>Natrialbaceae</taxon>
        <taxon>Natrarchaeobaculum</taxon>
    </lineage>
</organism>
<dbReference type="CDD" id="cd00198">
    <property type="entry name" value="vWFA"/>
    <property type="match status" value="1"/>
</dbReference>
<evidence type="ECO:0000313" key="4">
    <source>
        <dbReference type="Proteomes" id="UP000258707"/>
    </source>
</evidence>
<evidence type="ECO:0000313" key="3">
    <source>
        <dbReference type="EMBL" id="AXR79512.1"/>
    </source>
</evidence>
<feature type="domain" description="VWFA" evidence="2">
    <location>
        <begin position="451"/>
        <end position="619"/>
    </location>
</feature>
<dbReference type="SUPFAM" id="SSF53300">
    <property type="entry name" value="vWA-like"/>
    <property type="match status" value="1"/>
</dbReference>
<dbReference type="SMART" id="SM00327">
    <property type="entry name" value="VWA"/>
    <property type="match status" value="1"/>
</dbReference>
<evidence type="ECO:0000259" key="2">
    <source>
        <dbReference type="PROSITE" id="PS50234"/>
    </source>
</evidence>
<dbReference type="Pfam" id="PF00092">
    <property type="entry name" value="VWA"/>
    <property type="match status" value="1"/>
</dbReference>
<dbReference type="Proteomes" id="UP000258707">
    <property type="component" value="Chromosome"/>
</dbReference>
<protein>
    <submittedName>
        <fullName evidence="3">von Willebrand factor type A</fullName>
    </submittedName>
</protein>
<feature type="region of interest" description="Disordered" evidence="1">
    <location>
        <begin position="607"/>
        <end position="626"/>
    </location>
</feature>
<dbReference type="AlphaFoldDB" id="A0A346PJ17"/>
<dbReference type="KEGG" id="nan:AArc1_3207"/>
<sequence>MPELEANTSIETAVDAVERLEELDLETAANETDETGETDDLATAAADEIVTAVNTSLQAYRHLEYVESREAFERYADAQRALADLAEAVDEDEEAIVDEISQDLYAASDRSARHTVVDAQAVVAANDDEFRNRGQRQAAESALGNAIDALERADDTAGADAEPTDRANALTHLENAWKHGEKALDTVEKNTEPTLLLSQNRAFERNDSVVVPVQAILEDVRPYAYDEADVTVDGNGTADEISLIAGESATSTASGTTFVDLGSEPENVTVTVTATAEHDDERTAEATQELHVDLDDVILDRPDLDEYQEVDVTNDSSGVSVDVGGDGLHESDISVRDETPAEDDPYRAGPMVRISSQQEFDEATVEIPIDEGADPEADNLLVFTWDPKTDEPWTPVDTKIDADEGVATAEVEGFSYFSVFSVDGWNDATTDSAVLDEEDIVEEADDFALADVMLVVEETVTENASEAPLDVSREAADALVEGLASEDRSGLVGYGGDATLETGLRTDHGVVRDEIDDLEATPEAGGFEAGLETGIAELEENGLYDDRELIALSTGEAVNESAAVEVAESAADADVTINTLAVGDDSDVETLERVAAETGGDAARVTDPSDLPRDLLGGEGQDDWTNESHWDLSSGCSFQDDTVLEGEESLYCSNVETAIYEPTTIDTDGEYTVAGAYITSSESTGAGIRWGIGSGNDVDLGVRITDTGVEWRHTDDPDPEIETGVSRESWVRFEIAWDDGEMKYREWEPGDTRPDWQATTTAFDRLEKPFTISTGTGACCGRTIDFDGFSEDVVLERVGEANVTLRDSNDDGIPDAVADLNLTMPAGSGDVTGQPIDLDPIATDTSGDGILDNETLDVDYRVFEDDGEYHVEAQVTNAEHNPSKVDTTGDGLIDREQLEDGWEIGYTDSREGSLEVLGELEDAEHLDDLGDVDDLFETKRTYANPLLNDTSGDGLSDREEVEELGTDPESTDTTGDGVPDADADDPTLFDISSPEVTVTYAHFDDPSVDGSVSIGWDGVDVDAELDTTGTYEAQFLAEDQAGLGEARIVQDGSVKDTLSLSGTHDSGHLEFETGTLSTFADLFEGTAVTVQVDDRHGPIEEVGTTEAEAIEVGGIFHQVSQELRAAGYTSA</sequence>
<evidence type="ECO:0000256" key="1">
    <source>
        <dbReference type="SAM" id="MobiDB-lite"/>
    </source>
</evidence>
<feature type="compositionally biased region" description="Acidic residues" evidence="1">
    <location>
        <begin position="959"/>
        <end position="970"/>
    </location>
</feature>
<reference evidence="4" key="1">
    <citation type="submission" date="2017-10" db="EMBL/GenBank/DDBJ databases">
        <title>Phenotypic and genomic properties of facultatively anaerobic sulfur-reducing natronoarchaea from hypersaline soda lakes.</title>
        <authorList>
            <person name="Sorokin D.Y."/>
            <person name="Kublanov I.V."/>
            <person name="Roman P."/>
            <person name="Sinninghe Damste J.S."/>
            <person name="Golyshin P.N."/>
            <person name="Rojo D."/>
            <person name="Ciordia S."/>
            <person name="Mena Md.C."/>
            <person name="Ferrer M."/>
            <person name="Messina E."/>
            <person name="Smedile F."/>
            <person name="La Spada G."/>
            <person name="La Cono V."/>
            <person name="Yakimov M.M."/>
        </authorList>
    </citation>
    <scope>NUCLEOTIDE SEQUENCE [LARGE SCALE GENOMIC DNA]</scope>
    <source>
        <strain evidence="4">AArc1</strain>
    </source>
</reference>
<dbReference type="InterPro" id="IPR002035">
    <property type="entry name" value="VWF_A"/>
</dbReference>
<dbReference type="PROSITE" id="PS50234">
    <property type="entry name" value="VWFA"/>
    <property type="match status" value="1"/>
</dbReference>
<dbReference type="EMBL" id="CP024047">
    <property type="protein sequence ID" value="AXR79512.1"/>
    <property type="molecule type" value="Genomic_DNA"/>
</dbReference>
<accession>A0A346PJ17</accession>
<dbReference type="InterPro" id="IPR036465">
    <property type="entry name" value="vWFA_dom_sf"/>
</dbReference>
<dbReference type="Gene3D" id="3.40.50.410">
    <property type="entry name" value="von Willebrand factor, type A domain"/>
    <property type="match status" value="1"/>
</dbReference>
<proteinExistence type="predicted"/>
<gene>
    <name evidence="3" type="ORF">AArc1_3207</name>
</gene>
<feature type="region of interest" description="Disordered" evidence="1">
    <location>
        <begin position="944"/>
        <end position="984"/>
    </location>
</feature>